<protein>
    <submittedName>
        <fullName evidence="2">Uncharacterized protein</fullName>
    </submittedName>
</protein>
<proteinExistence type="predicted"/>
<keyword evidence="3" id="KW-1185">Reference proteome</keyword>
<dbReference type="PANTHER" id="PTHR33670:SF17">
    <property type="entry name" value="ANTHER-SPECIFIC PROLINE-RICH PROTEIN APG"/>
    <property type="match status" value="1"/>
</dbReference>
<organism evidence="2 3">
    <name type="scientific">Cinchona calisaya</name>
    <dbReference type="NCBI Taxonomy" id="153742"/>
    <lineage>
        <taxon>Eukaryota</taxon>
        <taxon>Viridiplantae</taxon>
        <taxon>Streptophyta</taxon>
        <taxon>Embryophyta</taxon>
        <taxon>Tracheophyta</taxon>
        <taxon>Spermatophyta</taxon>
        <taxon>Magnoliopsida</taxon>
        <taxon>eudicotyledons</taxon>
        <taxon>Gunneridae</taxon>
        <taxon>Pentapetalae</taxon>
        <taxon>asterids</taxon>
        <taxon>lamiids</taxon>
        <taxon>Gentianales</taxon>
        <taxon>Rubiaceae</taxon>
        <taxon>Cinchonoideae</taxon>
        <taxon>Cinchoneae</taxon>
        <taxon>Cinchona</taxon>
    </lineage>
</organism>
<evidence type="ECO:0000313" key="3">
    <source>
        <dbReference type="Proteomes" id="UP001630127"/>
    </source>
</evidence>
<gene>
    <name evidence="2" type="ORF">ACH5RR_040040</name>
</gene>
<name>A0ABD2XRR4_9GENT</name>
<feature type="region of interest" description="Disordered" evidence="1">
    <location>
        <begin position="22"/>
        <end position="62"/>
    </location>
</feature>
<evidence type="ECO:0000313" key="2">
    <source>
        <dbReference type="EMBL" id="KAL3497308.1"/>
    </source>
</evidence>
<comment type="caution">
    <text evidence="2">The sequence shown here is derived from an EMBL/GenBank/DDBJ whole genome shotgun (WGS) entry which is preliminary data.</text>
</comment>
<dbReference type="AlphaFoldDB" id="A0ABD2XRR4"/>
<evidence type="ECO:0000256" key="1">
    <source>
        <dbReference type="SAM" id="MobiDB-lite"/>
    </source>
</evidence>
<feature type="compositionally biased region" description="Polar residues" evidence="1">
    <location>
        <begin position="53"/>
        <end position="62"/>
    </location>
</feature>
<dbReference type="EMBL" id="JBJUIK010000017">
    <property type="protein sequence ID" value="KAL3497308.1"/>
    <property type="molecule type" value="Genomic_DNA"/>
</dbReference>
<sequence length="175" mass="19505">MGGVAVLQPQDLFNHRHNLISPAMKTHSLSRNHPAVNRSSHRRKRSPEKNTRSRLQSPAKPTTINIPVMGQVKILKRGETLPLFSDPKVDEETITCTSTSDDENTEKALVRPPKKQILTIYDGYAGTAFITSPPPCSLPVPAFFKKKNLVLTNDRSNNNNDATSDILRLLRLDLS</sequence>
<dbReference type="GO" id="GO:0016071">
    <property type="term" value="P:mRNA metabolic process"/>
    <property type="evidence" value="ECO:0007669"/>
    <property type="project" value="UniProtKB-ARBA"/>
</dbReference>
<accession>A0ABD2XRR4</accession>
<dbReference type="Proteomes" id="UP001630127">
    <property type="component" value="Unassembled WGS sequence"/>
</dbReference>
<dbReference type="PANTHER" id="PTHR33670">
    <property type="entry name" value="SPLICING FACTOR, PROLINE- AND GLUTAMINE-RICH-LIKE"/>
    <property type="match status" value="1"/>
</dbReference>
<dbReference type="Pfam" id="PF15365">
    <property type="entry name" value="PNRC"/>
    <property type="match status" value="1"/>
</dbReference>
<reference evidence="2 3" key="1">
    <citation type="submission" date="2024-11" db="EMBL/GenBank/DDBJ databases">
        <title>A near-complete genome assembly of Cinchona calisaya.</title>
        <authorList>
            <person name="Lian D.C."/>
            <person name="Zhao X.W."/>
            <person name="Wei L."/>
        </authorList>
    </citation>
    <scope>NUCLEOTIDE SEQUENCE [LARGE SCALE GENOMIC DNA]</scope>
    <source>
        <tissue evidence="2">Nenye</tissue>
    </source>
</reference>
<dbReference type="InterPro" id="IPR028322">
    <property type="entry name" value="PNRC-like_rgn"/>
</dbReference>